<evidence type="ECO:0000313" key="6">
    <source>
        <dbReference type="Proteomes" id="UP000248198"/>
    </source>
</evidence>
<dbReference type="Proteomes" id="UP000248198">
    <property type="component" value="Unassembled WGS sequence"/>
</dbReference>
<reference evidence="5 6" key="1">
    <citation type="submission" date="2018-06" db="EMBL/GenBank/DDBJ databases">
        <title>Genomic Encyclopedia of Archaeal and Bacterial Type Strains, Phase II (KMG-II): from individual species to whole genera.</title>
        <authorList>
            <person name="Goeker M."/>
        </authorList>
    </citation>
    <scope>NUCLEOTIDE SEQUENCE [LARGE SCALE GENOMIC DNA]</scope>
    <source>
        <strain evidence="5 6">DSM 27372</strain>
    </source>
</reference>
<dbReference type="AlphaFoldDB" id="A0A318U9W6"/>
<dbReference type="GO" id="GO:0016787">
    <property type="term" value="F:hydrolase activity"/>
    <property type="evidence" value="ECO:0007669"/>
    <property type="project" value="UniProtKB-KW"/>
</dbReference>
<feature type="chain" id="PRO_5016290715" evidence="3">
    <location>
        <begin position="22"/>
        <end position="382"/>
    </location>
</feature>
<feature type="domain" description="AB hydrolase-1" evidence="4">
    <location>
        <begin position="46"/>
        <end position="171"/>
    </location>
</feature>
<dbReference type="PANTHER" id="PTHR43798">
    <property type="entry name" value="MONOACYLGLYCEROL LIPASE"/>
    <property type="match status" value="1"/>
</dbReference>
<dbReference type="InterPro" id="IPR029058">
    <property type="entry name" value="AB_hydrolase_fold"/>
</dbReference>
<dbReference type="SUPFAM" id="SSF53474">
    <property type="entry name" value="alpha/beta-Hydrolases"/>
    <property type="match status" value="1"/>
</dbReference>
<evidence type="ECO:0000256" key="2">
    <source>
        <dbReference type="PROSITE-ProRule" id="PRU00339"/>
    </source>
</evidence>
<feature type="signal peptide" evidence="3">
    <location>
        <begin position="1"/>
        <end position="21"/>
    </location>
</feature>
<dbReference type="RefSeq" id="WP_110834431.1">
    <property type="nucleotide sequence ID" value="NZ_QKLU01000010.1"/>
</dbReference>
<name>A0A318U9W6_9SPHI</name>
<feature type="repeat" description="TPR" evidence="2">
    <location>
        <begin position="336"/>
        <end position="369"/>
    </location>
</feature>
<evidence type="ECO:0000256" key="3">
    <source>
        <dbReference type="SAM" id="SignalP"/>
    </source>
</evidence>
<keyword evidence="2" id="KW-0802">TPR repeat</keyword>
<keyword evidence="3" id="KW-0732">Signal</keyword>
<sequence length="382" mass="42945">MKKTMFLLLLLTALCTFNSKSQTIDTLLDVGGYRLHFRIIKGTGMPILFEAGGGNDGSIWNSLLKPVAELTRATLITYDRAGFGTSEFDSTKHGLLAGVEALETGLRKLGYNQDIMLVAHSFGGFYAGLYAARHPETVKTAVLIDVNLPCFFTEQRLDAMKMGDEQLLKKMKLTHPGAYYMFADRKSDLELLRKNPFPLNIALIDLVAEQSAQQDSIAALEWRLCHQQFAAASSQRQGITAYTCGHYIFIDNPGLVLHAIVQQYAKQNTEQRKNQILEKAFSYSLESVNQDKRRYAKNQHSEGSVNSWAYATMRSGRLNEALEIFKLNVLLHPNSANCYDSLAEGYEQAKSVNLALQNYRRALQLDPKNEHASQRLKILEKH</sequence>
<keyword evidence="6" id="KW-1185">Reference proteome</keyword>
<dbReference type="InterPro" id="IPR000073">
    <property type="entry name" value="AB_hydrolase_1"/>
</dbReference>
<protein>
    <submittedName>
        <fullName evidence="5">Pimeloyl-ACP methyl ester carboxylesterase</fullName>
    </submittedName>
</protein>
<evidence type="ECO:0000259" key="4">
    <source>
        <dbReference type="Pfam" id="PF00561"/>
    </source>
</evidence>
<dbReference type="GO" id="GO:0016020">
    <property type="term" value="C:membrane"/>
    <property type="evidence" value="ECO:0007669"/>
    <property type="project" value="TreeGrafter"/>
</dbReference>
<dbReference type="PANTHER" id="PTHR43798:SF31">
    <property type="entry name" value="AB HYDROLASE SUPERFAMILY PROTEIN YCLE"/>
    <property type="match status" value="1"/>
</dbReference>
<keyword evidence="1" id="KW-0378">Hydrolase</keyword>
<dbReference type="SUPFAM" id="SSF48452">
    <property type="entry name" value="TPR-like"/>
    <property type="match status" value="1"/>
</dbReference>
<dbReference type="PROSITE" id="PS50005">
    <property type="entry name" value="TPR"/>
    <property type="match status" value="1"/>
</dbReference>
<dbReference type="Pfam" id="PF00561">
    <property type="entry name" value="Abhydrolase_1"/>
    <property type="match status" value="1"/>
</dbReference>
<dbReference type="OrthoDB" id="59888at2"/>
<dbReference type="InterPro" id="IPR019734">
    <property type="entry name" value="TPR_rpt"/>
</dbReference>
<comment type="caution">
    <text evidence="5">The sequence shown here is derived from an EMBL/GenBank/DDBJ whole genome shotgun (WGS) entry which is preliminary data.</text>
</comment>
<dbReference type="EMBL" id="QKLU01000010">
    <property type="protein sequence ID" value="PYF69478.1"/>
    <property type="molecule type" value="Genomic_DNA"/>
</dbReference>
<accession>A0A318U9W6</accession>
<organism evidence="5 6">
    <name type="scientific">Pedobacter nutrimenti</name>
    <dbReference type="NCBI Taxonomy" id="1241337"/>
    <lineage>
        <taxon>Bacteria</taxon>
        <taxon>Pseudomonadati</taxon>
        <taxon>Bacteroidota</taxon>
        <taxon>Sphingobacteriia</taxon>
        <taxon>Sphingobacteriales</taxon>
        <taxon>Sphingobacteriaceae</taxon>
        <taxon>Pedobacter</taxon>
    </lineage>
</organism>
<dbReference type="PRINTS" id="PR00111">
    <property type="entry name" value="ABHYDROLASE"/>
</dbReference>
<dbReference type="InterPro" id="IPR011990">
    <property type="entry name" value="TPR-like_helical_dom_sf"/>
</dbReference>
<evidence type="ECO:0000256" key="1">
    <source>
        <dbReference type="ARBA" id="ARBA00022801"/>
    </source>
</evidence>
<evidence type="ECO:0000313" key="5">
    <source>
        <dbReference type="EMBL" id="PYF69478.1"/>
    </source>
</evidence>
<dbReference type="Gene3D" id="3.40.50.1820">
    <property type="entry name" value="alpha/beta hydrolase"/>
    <property type="match status" value="1"/>
</dbReference>
<dbReference type="Gene3D" id="1.25.40.10">
    <property type="entry name" value="Tetratricopeptide repeat domain"/>
    <property type="match status" value="1"/>
</dbReference>
<dbReference type="InterPro" id="IPR050266">
    <property type="entry name" value="AB_hydrolase_sf"/>
</dbReference>
<proteinExistence type="predicted"/>
<gene>
    <name evidence="5" type="ORF">B0O44_110118</name>
</gene>